<dbReference type="EMBL" id="ML975414">
    <property type="protein sequence ID" value="KAF1830015.1"/>
    <property type="molecule type" value="Genomic_DNA"/>
</dbReference>
<feature type="active site" description="Charge relay system" evidence="6 7">
    <location>
        <position position="400"/>
    </location>
</feature>
<evidence type="ECO:0000256" key="1">
    <source>
        <dbReference type="ARBA" id="ARBA00011073"/>
    </source>
</evidence>
<feature type="active site" description="Charge relay system" evidence="6 7">
    <location>
        <position position="164"/>
    </location>
</feature>
<dbReference type="InterPro" id="IPR022398">
    <property type="entry name" value="Peptidase_S8_His-AS"/>
</dbReference>
<dbReference type="GO" id="GO:0016020">
    <property type="term" value="C:membrane"/>
    <property type="evidence" value="ECO:0007669"/>
    <property type="project" value="InterPro"/>
</dbReference>
<proteinExistence type="inferred from homology"/>
<dbReference type="Pfam" id="PF06280">
    <property type="entry name" value="fn3_5"/>
    <property type="match status" value="1"/>
</dbReference>
<dbReference type="InterPro" id="IPR010435">
    <property type="entry name" value="C5a/SBT2-like_Fn3"/>
</dbReference>
<sequence length="743" mass="77506">MVLWTSFLPLLGSVFVTAAAAQETTADVVPGAYIVELDDSQDSTAFYNDLGDTEGPVEHRLELNYSLFKGTSFRLKNASHDVDAAAKRIAKMATVKQMWPVHVLRAPKVEVVWQGSDQDVAKPALQKRQSTNDSDTSSTHVMTQVDKLRAEGVTGQGVKVAVIDSGIDYNHPALGGCFGSGCLVAYGADLVGDDYDGTNTPVPDFDPFDACNGHGTHVAGVIAAQKNPLGFTGAAPGVTLGAYRAYGCANRAGTDVLIAAFNQAYEDGSDIITCSIGSLSGWSEQPWAVAAQRIVEAGVPCTVSAGNAGSQGIFSAGTASSGKGVTAIGSVDNTQTLKILSNGTLTSENNTASGGFASSLTSWGPTWELDVKPQFAAPGGSILSTYPLAQGGYAVLSGTSQACPFAAAVYALIANVRGTLDPATIQNLLSATSNPNLFNLRGISTLPYLAPVAQQGGGLIQAYDAAYATTLLSVSSLVFNDTDHFVETTNFTIQNLGTEDVTYSLSNVVAATAYTLGDPVIFPSELVEGSTSLAFSDEKVTVPAGGSAIVTVSPTAPTDLDASRLPVYSGYIALNGTNGDSLSLPYLGVLGSMHDATVLDTANTYLVKSNESNSRQSIPANEIFILPGGNGTASDGTVYPAIVTSLVLGSARIRADVVPQNPQANNATTVLGVRTLGNIFGFPDLYKSRGRRVAEWNGMLEDGSYAPEGSYTLLVRALKIFGDRGVEEEYDTKETVPFTISYQ</sequence>
<feature type="domain" description="Peptidase S8/S53" evidence="10">
    <location>
        <begin position="155"/>
        <end position="433"/>
    </location>
</feature>
<evidence type="ECO:0000313" key="12">
    <source>
        <dbReference type="EMBL" id="KAF1830015.1"/>
    </source>
</evidence>
<dbReference type="InterPro" id="IPR015500">
    <property type="entry name" value="Peptidase_S8_subtilisin-rel"/>
</dbReference>
<evidence type="ECO:0000256" key="8">
    <source>
        <dbReference type="RuleBase" id="RU003355"/>
    </source>
</evidence>
<organism evidence="12 13">
    <name type="scientific">Decorospora gaudefroyi</name>
    <dbReference type="NCBI Taxonomy" id="184978"/>
    <lineage>
        <taxon>Eukaryota</taxon>
        <taxon>Fungi</taxon>
        <taxon>Dikarya</taxon>
        <taxon>Ascomycota</taxon>
        <taxon>Pezizomycotina</taxon>
        <taxon>Dothideomycetes</taxon>
        <taxon>Pleosporomycetidae</taxon>
        <taxon>Pleosporales</taxon>
        <taxon>Pleosporineae</taxon>
        <taxon>Pleosporaceae</taxon>
        <taxon>Decorospora</taxon>
    </lineage>
</organism>
<dbReference type="GO" id="GO:0004252">
    <property type="term" value="F:serine-type endopeptidase activity"/>
    <property type="evidence" value="ECO:0007669"/>
    <property type="project" value="UniProtKB-UniRule"/>
</dbReference>
<protein>
    <submittedName>
        <fullName evidence="12">Subtilisin-like protein</fullName>
    </submittedName>
</protein>
<dbReference type="CDD" id="cd07489">
    <property type="entry name" value="Peptidases_S8_5"/>
    <property type="match status" value="1"/>
</dbReference>
<dbReference type="Gene3D" id="2.60.40.1710">
    <property type="entry name" value="Subtilisin-like superfamily"/>
    <property type="match status" value="1"/>
</dbReference>
<dbReference type="PANTHER" id="PTHR43806">
    <property type="entry name" value="PEPTIDASE S8"/>
    <property type="match status" value="1"/>
</dbReference>
<keyword evidence="4 7" id="KW-0378">Hydrolase</keyword>
<evidence type="ECO:0000259" key="11">
    <source>
        <dbReference type="Pfam" id="PF06280"/>
    </source>
</evidence>
<dbReference type="PRINTS" id="PR00723">
    <property type="entry name" value="SUBTILISIN"/>
</dbReference>
<name>A0A6A5JYD1_9PLEO</name>
<dbReference type="InterPro" id="IPR050131">
    <property type="entry name" value="Peptidase_S8_subtilisin-like"/>
</dbReference>
<evidence type="ECO:0000256" key="7">
    <source>
        <dbReference type="PROSITE-ProRule" id="PRU01240"/>
    </source>
</evidence>
<dbReference type="Proteomes" id="UP000800040">
    <property type="component" value="Unassembled WGS sequence"/>
</dbReference>
<feature type="chain" id="PRO_5025340845" evidence="9">
    <location>
        <begin position="22"/>
        <end position="743"/>
    </location>
</feature>
<evidence type="ECO:0000256" key="3">
    <source>
        <dbReference type="ARBA" id="ARBA00022729"/>
    </source>
</evidence>
<dbReference type="PANTHER" id="PTHR43806:SF66">
    <property type="entry name" value="SERIN ENDOPEPTIDASE"/>
    <property type="match status" value="1"/>
</dbReference>
<evidence type="ECO:0000256" key="4">
    <source>
        <dbReference type="ARBA" id="ARBA00022801"/>
    </source>
</evidence>
<keyword evidence="5 7" id="KW-0720">Serine protease</keyword>
<dbReference type="InterPro" id="IPR034187">
    <property type="entry name" value="Peptidases_S8_5"/>
</dbReference>
<feature type="domain" description="C5a peptidase/Subtilisin-like protease SBT2-like Fn3-like" evidence="11">
    <location>
        <begin position="479"/>
        <end position="587"/>
    </location>
</feature>
<evidence type="ECO:0000256" key="9">
    <source>
        <dbReference type="SAM" id="SignalP"/>
    </source>
</evidence>
<dbReference type="InterPro" id="IPR036852">
    <property type="entry name" value="Peptidase_S8/S53_dom_sf"/>
</dbReference>
<evidence type="ECO:0000256" key="6">
    <source>
        <dbReference type="PIRSR" id="PIRSR615500-1"/>
    </source>
</evidence>
<dbReference type="SUPFAM" id="SSF52743">
    <property type="entry name" value="Subtilisin-like"/>
    <property type="match status" value="1"/>
</dbReference>
<dbReference type="InterPro" id="IPR000209">
    <property type="entry name" value="Peptidase_S8/S53_dom"/>
</dbReference>
<evidence type="ECO:0000256" key="2">
    <source>
        <dbReference type="ARBA" id="ARBA00022670"/>
    </source>
</evidence>
<dbReference type="Gene3D" id="3.40.50.200">
    <property type="entry name" value="Peptidase S8/S53 domain"/>
    <property type="match status" value="1"/>
</dbReference>
<keyword evidence="13" id="KW-1185">Reference proteome</keyword>
<dbReference type="PROSITE" id="PS00136">
    <property type="entry name" value="SUBTILASE_ASP"/>
    <property type="match status" value="1"/>
</dbReference>
<evidence type="ECO:0000313" key="13">
    <source>
        <dbReference type="Proteomes" id="UP000800040"/>
    </source>
</evidence>
<keyword evidence="3 9" id="KW-0732">Signal</keyword>
<dbReference type="InterPro" id="IPR023828">
    <property type="entry name" value="Peptidase_S8_Ser-AS"/>
</dbReference>
<dbReference type="AlphaFoldDB" id="A0A6A5JYD1"/>
<dbReference type="Pfam" id="PF00082">
    <property type="entry name" value="Peptidase_S8"/>
    <property type="match status" value="1"/>
</dbReference>
<dbReference type="PROSITE" id="PS51892">
    <property type="entry name" value="SUBTILASE"/>
    <property type="match status" value="1"/>
</dbReference>
<reference evidence="12" key="1">
    <citation type="submission" date="2020-01" db="EMBL/GenBank/DDBJ databases">
        <authorList>
            <consortium name="DOE Joint Genome Institute"/>
            <person name="Haridas S."/>
            <person name="Albert R."/>
            <person name="Binder M."/>
            <person name="Bloem J."/>
            <person name="Labutti K."/>
            <person name="Salamov A."/>
            <person name="Andreopoulos B."/>
            <person name="Baker S.E."/>
            <person name="Barry K."/>
            <person name="Bills G."/>
            <person name="Bluhm B.H."/>
            <person name="Cannon C."/>
            <person name="Castanera R."/>
            <person name="Culley D.E."/>
            <person name="Daum C."/>
            <person name="Ezra D."/>
            <person name="Gonzalez J.B."/>
            <person name="Henrissat B."/>
            <person name="Kuo A."/>
            <person name="Liang C."/>
            <person name="Lipzen A."/>
            <person name="Lutzoni F."/>
            <person name="Magnuson J."/>
            <person name="Mondo S."/>
            <person name="Nolan M."/>
            <person name="Ohm R."/>
            <person name="Pangilinan J."/>
            <person name="Park H.-J."/>
            <person name="Ramirez L."/>
            <person name="Alfaro M."/>
            <person name="Sun H."/>
            <person name="Tritt A."/>
            <person name="Yoshinaga Y."/>
            <person name="Zwiers L.-H."/>
            <person name="Turgeon B.G."/>
            <person name="Goodwin S.B."/>
            <person name="Spatafora J.W."/>
            <person name="Crous P.W."/>
            <person name="Grigoriev I.V."/>
        </authorList>
    </citation>
    <scope>NUCLEOTIDE SEQUENCE</scope>
    <source>
        <strain evidence="12">P77</strain>
    </source>
</reference>
<dbReference type="InterPro" id="IPR023827">
    <property type="entry name" value="Peptidase_S8_Asp-AS"/>
</dbReference>
<evidence type="ECO:0000256" key="5">
    <source>
        <dbReference type="ARBA" id="ARBA00022825"/>
    </source>
</evidence>
<dbReference type="PROSITE" id="PS00137">
    <property type="entry name" value="SUBTILASE_HIS"/>
    <property type="match status" value="1"/>
</dbReference>
<dbReference type="OrthoDB" id="10256524at2759"/>
<accession>A0A6A5JYD1</accession>
<dbReference type="GO" id="GO:0006508">
    <property type="term" value="P:proteolysis"/>
    <property type="evidence" value="ECO:0007669"/>
    <property type="project" value="UniProtKB-KW"/>
</dbReference>
<feature type="active site" description="Charge relay system" evidence="6 7">
    <location>
        <position position="214"/>
    </location>
</feature>
<comment type="similarity">
    <text evidence="1 7 8">Belongs to the peptidase S8 family.</text>
</comment>
<feature type="signal peptide" evidence="9">
    <location>
        <begin position="1"/>
        <end position="21"/>
    </location>
</feature>
<gene>
    <name evidence="12" type="ORF">BDW02DRAFT_583224</name>
</gene>
<keyword evidence="2 7" id="KW-0645">Protease</keyword>
<dbReference type="PROSITE" id="PS00138">
    <property type="entry name" value="SUBTILASE_SER"/>
    <property type="match status" value="1"/>
</dbReference>
<evidence type="ECO:0000259" key="10">
    <source>
        <dbReference type="Pfam" id="PF00082"/>
    </source>
</evidence>